<reference evidence="1 2" key="1">
    <citation type="submission" date="2018-03" db="EMBL/GenBank/DDBJ databases">
        <title>Genomic Encyclopedia of Type Strains, Phase III (KMG-III): the genomes of soil and plant-associated and newly described type strains.</title>
        <authorList>
            <person name="Whitman W."/>
        </authorList>
    </citation>
    <scope>NUCLEOTIDE SEQUENCE [LARGE SCALE GENOMIC DNA]</scope>
    <source>
        <strain evidence="1 2">CGMCC 4.7104</strain>
    </source>
</reference>
<keyword evidence="2" id="KW-1185">Reference proteome</keyword>
<dbReference type="AlphaFoldDB" id="A0A2T0LGH5"/>
<dbReference type="EMBL" id="PVNG01000077">
    <property type="protein sequence ID" value="PRX41359.1"/>
    <property type="molecule type" value="Genomic_DNA"/>
</dbReference>
<evidence type="ECO:0000313" key="2">
    <source>
        <dbReference type="Proteomes" id="UP000238312"/>
    </source>
</evidence>
<accession>A0A2T0LGH5</accession>
<protein>
    <submittedName>
        <fullName evidence="1">DDE family transposase</fullName>
    </submittedName>
</protein>
<name>A0A2T0LGH5_9ACTN</name>
<gene>
    <name evidence="1" type="ORF">B0I32_1774</name>
</gene>
<proteinExistence type="predicted"/>
<evidence type="ECO:0000313" key="1">
    <source>
        <dbReference type="EMBL" id="PRX41359.1"/>
    </source>
</evidence>
<dbReference type="InterPro" id="IPR011518">
    <property type="entry name" value="Transposase_36"/>
</dbReference>
<sequence>MSWTPGLNHWGGRAAGVVAESGLVETDPELRAALLALVEPGERGDPTLPLRWTTKSTRRLAGELTQQGHRVSADGVADILRGEGFSLQVNAKTLEGGWHPDR</sequence>
<dbReference type="Pfam" id="PF07592">
    <property type="entry name" value="DDE_Tnp_ISAZ013"/>
    <property type="match status" value="1"/>
</dbReference>
<comment type="caution">
    <text evidence="1">The sequence shown here is derived from an EMBL/GenBank/DDBJ whole genome shotgun (WGS) entry which is preliminary data.</text>
</comment>
<organism evidence="1 2">
    <name type="scientific">Nonomuraea fuscirosea</name>
    <dbReference type="NCBI Taxonomy" id="1291556"/>
    <lineage>
        <taxon>Bacteria</taxon>
        <taxon>Bacillati</taxon>
        <taxon>Actinomycetota</taxon>
        <taxon>Actinomycetes</taxon>
        <taxon>Streptosporangiales</taxon>
        <taxon>Streptosporangiaceae</taxon>
        <taxon>Nonomuraea</taxon>
    </lineage>
</organism>
<dbReference type="Proteomes" id="UP000238312">
    <property type="component" value="Unassembled WGS sequence"/>
</dbReference>
<feature type="non-terminal residue" evidence="1">
    <location>
        <position position="102"/>
    </location>
</feature>